<evidence type="ECO:0000259" key="4">
    <source>
        <dbReference type="PROSITE" id="PS50949"/>
    </source>
</evidence>
<dbReference type="SMART" id="SM00345">
    <property type="entry name" value="HTH_GNTR"/>
    <property type="match status" value="1"/>
</dbReference>
<organism evidence="5 6">
    <name type="scientific">Nesterenkonia sedimenti</name>
    <dbReference type="NCBI Taxonomy" id="1463632"/>
    <lineage>
        <taxon>Bacteria</taxon>
        <taxon>Bacillati</taxon>
        <taxon>Actinomycetota</taxon>
        <taxon>Actinomycetes</taxon>
        <taxon>Micrococcales</taxon>
        <taxon>Micrococcaceae</taxon>
        <taxon>Nesterenkonia</taxon>
    </lineage>
</organism>
<evidence type="ECO:0000256" key="1">
    <source>
        <dbReference type="ARBA" id="ARBA00023015"/>
    </source>
</evidence>
<evidence type="ECO:0000256" key="2">
    <source>
        <dbReference type="ARBA" id="ARBA00023125"/>
    </source>
</evidence>
<dbReference type="GO" id="GO:0003677">
    <property type="term" value="F:DNA binding"/>
    <property type="evidence" value="ECO:0007669"/>
    <property type="project" value="UniProtKB-KW"/>
</dbReference>
<dbReference type="Pfam" id="PF00392">
    <property type="entry name" value="GntR"/>
    <property type="match status" value="1"/>
</dbReference>
<dbReference type="PANTHER" id="PTHR43537:SF24">
    <property type="entry name" value="GLUCONATE OPERON TRANSCRIPTIONAL REPRESSOR"/>
    <property type="match status" value="1"/>
</dbReference>
<dbReference type="Pfam" id="PF07729">
    <property type="entry name" value="FCD"/>
    <property type="match status" value="1"/>
</dbReference>
<feature type="domain" description="HTH gntR-type" evidence="4">
    <location>
        <begin position="5"/>
        <end position="72"/>
    </location>
</feature>
<dbReference type="PROSITE" id="PS50949">
    <property type="entry name" value="HTH_GNTR"/>
    <property type="match status" value="1"/>
</dbReference>
<dbReference type="InterPro" id="IPR011711">
    <property type="entry name" value="GntR_C"/>
</dbReference>
<evidence type="ECO:0000313" key="6">
    <source>
        <dbReference type="Proteomes" id="UP000523139"/>
    </source>
</evidence>
<evidence type="ECO:0000313" key="5">
    <source>
        <dbReference type="EMBL" id="NLS09577.1"/>
    </source>
</evidence>
<dbReference type="Proteomes" id="UP000523139">
    <property type="component" value="Unassembled WGS sequence"/>
</dbReference>
<dbReference type="GO" id="GO:0003700">
    <property type="term" value="F:DNA-binding transcription factor activity"/>
    <property type="evidence" value="ECO:0007669"/>
    <property type="project" value="InterPro"/>
</dbReference>
<accession>A0A7X8YDV9</accession>
<keyword evidence="6" id="KW-1185">Reference proteome</keyword>
<dbReference type="SUPFAM" id="SSF46785">
    <property type="entry name" value="Winged helix' DNA-binding domain"/>
    <property type="match status" value="1"/>
</dbReference>
<keyword evidence="3" id="KW-0804">Transcription</keyword>
<dbReference type="SMART" id="SM00895">
    <property type="entry name" value="FCD"/>
    <property type="match status" value="1"/>
</dbReference>
<dbReference type="AlphaFoldDB" id="A0A7X8YDV9"/>
<reference evidence="5 6" key="1">
    <citation type="submission" date="2020-04" db="EMBL/GenBank/DDBJ databases">
        <title>Nesterenkonia sp. nov., isolated from marine sediment.</title>
        <authorList>
            <person name="Zhang G."/>
        </authorList>
    </citation>
    <scope>NUCLEOTIDE SEQUENCE [LARGE SCALE GENOMIC DNA]</scope>
    <source>
        <strain evidence="5 6">MY13</strain>
    </source>
</reference>
<dbReference type="InterPro" id="IPR000524">
    <property type="entry name" value="Tscrpt_reg_HTH_GntR"/>
</dbReference>
<keyword evidence="1" id="KW-0805">Transcription regulation</keyword>
<keyword evidence="2" id="KW-0238">DNA-binding</keyword>
<gene>
    <name evidence="5" type="ORF">HGQ17_06070</name>
</gene>
<proteinExistence type="predicted"/>
<dbReference type="EMBL" id="JABAHY010000004">
    <property type="protein sequence ID" value="NLS09577.1"/>
    <property type="molecule type" value="Genomic_DNA"/>
</dbReference>
<comment type="caution">
    <text evidence="5">The sequence shown here is derived from an EMBL/GenBank/DDBJ whole genome shotgun (WGS) entry which is preliminary data.</text>
</comment>
<dbReference type="Gene3D" id="1.20.120.530">
    <property type="entry name" value="GntR ligand-binding domain-like"/>
    <property type="match status" value="1"/>
</dbReference>
<name>A0A7X8YDV9_9MICC</name>
<dbReference type="InterPro" id="IPR036390">
    <property type="entry name" value="WH_DNA-bd_sf"/>
</dbReference>
<dbReference type="InterPro" id="IPR036388">
    <property type="entry name" value="WH-like_DNA-bd_sf"/>
</dbReference>
<dbReference type="PANTHER" id="PTHR43537">
    <property type="entry name" value="TRANSCRIPTIONAL REGULATOR, GNTR FAMILY"/>
    <property type="match status" value="1"/>
</dbReference>
<evidence type="ECO:0000256" key="3">
    <source>
        <dbReference type="ARBA" id="ARBA00023163"/>
    </source>
</evidence>
<protein>
    <submittedName>
        <fullName evidence="5">GntR family transcriptional regulator</fullName>
    </submittedName>
</protein>
<dbReference type="Gene3D" id="1.10.10.10">
    <property type="entry name" value="Winged helix-like DNA-binding domain superfamily/Winged helix DNA-binding domain"/>
    <property type="match status" value="1"/>
</dbReference>
<dbReference type="SUPFAM" id="SSF48008">
    <property type="entry name" value="GntR ligand-binding domain-like"/>
    <property type="match status" value="1"/>
</dbReference>
<dbReference type="InterPro" id="IPR008920">
    <property type="entry name" value="TF_FadR/GntR_C"/>
</dbReference>
<sequence length="259" mass="28036">MTRPPTLTEQVLAQLRAAVLSGELEPGRRYSATGLAERFGVSRTPVREALLELERSGMARIDKNRGVTVVPSSLEEIVNCYQLRLVLEAPAAARAAANADEDAVAEVEAKFQAMQEAADAEDIETLLRADRDFHSALVAVAENQRLVKVLEDLRNLVLTTGIATVPASRTCQELVEDHRDILEAVQSGDPQAAAAAMRRHVHNTAVLLIRREAAERQRSGDPAAHQFPGAQELEAKLLSFELTSFTTATGAAETEPQPG</sequence>
<dbReference type="CDD" id="cd07377">
    <property type="entry name" value="WHTH_GntR"/>
    <property type="match status" value="1"/>
</dbReference>
<dbReference type="RefSeq" id="WP_168887072.1">
    <property type="nucleotide sequence ID" value="NZ_JABAHY010000004.1"/>
</dbReference>